<dbReference type="Gene3D" id="3.40.1350.10">
    <property type="match status" value="1"/>
</dbReference>
<dbReference type="FunCoup" id="A0A1Y2ALJ0">
    <property type="interactions" value="290"/>
</dbReference>
<feature type="region of interest" description="Disordered" evidence="9">
    <location>
        <begin position="1"/>
        <end position="51"/>
    </location>
</feature>
<keyword evidence="4 8" id="KW-0479">Metal-binding</keyword>
<proteinExistence type="inferred from homology"/>
<evidence type="ECO:0000313" key="12">
    <source>
        <dbReference type="Proteomes" id="UP000193986"/>
    </source>
</evidence>
<dbReference type="InterPro" id="IPR014883">
    <property type="entry name" value="VRR_NUC"/>
</dbReference>
<keyword evidence="7 8" id="KW-0464">Manganese</keyword>
<dbReference type="Pfam" id="PF21170">
    <property type="entry name" value="FAN1_TPR"/>
    <property type="match status" value="1"/>
</dbReference>
<keyword evidence="12" id="KW-1185">Reference proteome</keyword>
<dbReference type="InterPro" id="IPR011856">
    <property type="entry name" value="tRNA_endonuc-like_dom_sf"/>
</dbReference>
<feature type="compositionally biased region" description="Acidic residues" evidence="9">
    <location>
        <begin position="950"/>
        <end position="962"/>
    </location>
</feature>
<keyword evidence="6 8" id="KW-0460">Magnesium</keyword>
<dbReference type="GO" id="GO:0046872">
    <property type="term" value="F:metal ion binding"/>
    <property type="evidence" value="ECO:0007669"/>
    <property type="project" value="UniProtKB-KW"/>
</dbReference>
<dbReference type="SMART" id="SM00990">
    <property type="entry name" value="VRR_NUC"/>
    <property type="match status" value="1"/>
</dbReference>
<dbReference type="EC" id="3.1.4.1" evidence="8"/>
<comment type="function">
    <text evidence="8">Nuclease required for the repair of DNA interstrand cross-links (ICL). Acts as a 5'-3' exonuclease that anchors at a cut end of DNA and cleaves DNA successively at every third nucleotide, allowing to excise an ICL from one strand through flanking incisions.</text>
</comment>
<keyword evidence="8" id="KW-0539">Nucleus</keyword>
<comment type="caution">
    <text evidence="11">The sequence shown here is derived from an EMBL/GenBank/DDBJ whole genome shotgun (WGS) entry which is preliminary data.</text>
</comment>
<feature type="compositionally biased region" description="Pro residues" evidence="9">
    <location>
        <begin position="1"/>
        <end position="11"/>
    </location>
</feature>
<accession>A0A1Y2ALJ0</accession>
<comment type="cofactor">
    <cofactor evidence="8">
        <name>Mg(2+)</name>
        <dbReference type="ChEBI" id="CHEBI:18420"/>
    </cofactor>
    <cofactor evidence="8">
        <name>Mn(2+)</name>
        <dbReference type="ChEBI" id="CHEBI:29035"/>
    </cofactor>
</comment>
<feature type="compositionally biased region" description="Polar residues" evidence="9">
    <location>
        <begin position="135"/>
        <end position="148"/>
    </location>
</feature>
<protein>
    <recommendedName>
        <fullName evidence="8">Fanconi-associated nuclease</fullName>
        <ecNumber evidence="8">3.1.4.1</ecNumber>
    </recommendedName>
</protein>
<evidence type="ECO:0000256" key="8">
    <source>
        <dbReference type="RuleBase" id="RU365033"/>
    </source>
</evidence>
<keyword evidence="3 8" id="KW-0540">Nuclease</keyword>
<keyword evidence="5 8" id="KW-0378">Hydrolase</keyword>
<feature type="region of interest" description="Disordered" evidence="9">
    <location>
        <begin position="643"/>
        <end position="689"/>
    </location>
</feature>
<dbReference type="GO" id="GO:0036297">
    <property type="term" value="P:interstrand cross-link repair"/>
    <property type="evidence" value="ECO:0007669"/>
    <property type="project" value="InterPro"/>
</dbReference>
<feature type="compositionally biased region" description="Basic and acidic residues" evidence="9">
    <location>
        <begin position="963"/>
        <end position="974"/>
    </location>
</feature>
<evidence type="ECO:0000256" key="6">
    <source>
        <dbReference type="ARBA" id="ARBA00022842"/>
    </source>
</evidence>
<reference evidence="11 12" key="1">
    <citation type="submission" date="2016-07" db="EMBL/GenBank/DDBJ databases">
        <title>Pervasive Adenine N6-methylation of Active Genes in Fungi.</title>
        <authorList>
            <consortium name="DOE Joint Genome Institute"/>
            <person name="Mondo S.J."/>
            <person name="Dannebaum R.O."/>
            <person name="Kuo R.C."/>
            <person name="Labutti K."/>
            <person name="Haridas S."/>
            <person name="Kuo A."/>
            <person name="Salamov A."/>
            <person name="Ahrendt S.R."/>
            <person name="Lipzen A."/>
            <person name="Sullivan W."/>
            <person name="Andreopoulos W.B."/>
            <person name="Clum A."/>
            <person name="Lindquist E."/>
            <person name="Daum C."/>
            <person name="Ramamoorthy G.K."/>
            <person name="Gryganskyi A."/>
            <person name="Culley D."/>
            <person name="Magnuson J.K."/>
            <person name="James T.Y."/>
            <person name="O'Malley M.A."/>
            <person name="Stajich J.E."/>
            <person name="Spatafora J.W."/>
            <person name="Visel A."/>
            <person name="Grigoriev I.V."/>
        </authorList>
    </citation>
    <scope>NUCLEOTIDE SEQUENCE [LARGE SCALE GENOMIC DNA]</scope>
    <source>
        <strain evidence="11 12">68-887.2</strain>
    </source>
</reference>
<comment type="subcellular location">
    <subcellularLocation>
        <location evidence="8">Nucleus</location>
    </subcellularLocation>
</comment>
<evidence type="ECO:0000256" key="1">
    <source>
        <dbReference type="ARBA" id="ARBA00000983"/>
    </source>
</evidence>
<evidence type="ECO:0000256" key="2">
    <source>
        <dbReference type="ARBA" id="ARBA00005533"/>
    </source>
</evidence>
<dbReference type="GO" id="GO:0004528">
    <property type="term" value="F:phosphodiesterase I activity"/>
    <property type="evidence" value="ECO:0007669"/>
    <property type="project" value="UniProtKB-EC"/>
</dbReference>
<evidence type="ECO:0000256" key="4">
    <source>
        <dbReference type="ARBA" id="ARBA00022723"/>
    </source>
</evidence>
<evidence type="ECO:0000259" key="10">
    <source>
        <dbReference type="SMART" id="SM00990"/>
    </source>
</evidence>
<feature type="region of interest" description="Disordered" evidence="9">
    <location>
        <begin position="947"/>
        <end position="996"/>
    </location>
</feature>
<dbReference type="EMBL" id="MCFC01000080">
    <property type="protein sequence ID" value="ORY23374.1"/>
    <property type="molecule type" value="Genomic_DNA"/>
</dbReference>
<keyword evidence="8" id="KW-0234">DNA repair</keyword>
<dbReference type="AlphaFoldDB" id="A0A1Y2ALJ0"/>
<feature type="compositionally biased region" description="Low complexity" evidence="9">
    <location>
        <begin position="228"/>
        <end position="238"/>
    </location>
</feature>
<feature type="compositionally biased region" description="Basic residues" evidence="9">
    <location>
        <begin position="164"/>
        <end position="173"/>
    </location>
</feature>
<sequence length="996" mass="111030">MNSSPPPPSFTLPPLNSSGQFPITPSPSPTSEKDGLPFGSASQETQVEGGTEGRVSMYVRLFEDGPKYLLTRLLLRRQGKIHPFSALSITYSPELGEEGVKCSMRDLSGLLDIPSDLTQGEEDDTPEVEAGPSRTPLSARTTYPTPSSIKAKVVSAEYRDKGKAKGKGKGKRRPWADLETGLSAAEEKADPDLAEAIRESLWASRVDRIELDDEGTVVSTPPPERPMSSRSTSLSTASDKGGVDSPRLDAFSEEFSLTPKPPPRIHALARDHSDMNLEEIMSCIPADELRRLARSRQVPLARLGNREACIQALKAVANKQTVLGFTPLKKNHKGGSQARLPFSPSGRITSESLLVADLLPHLGHAAIQLSMPLHNLISRVNLIYSRTPPPTSAGASLMLPSILVTSHKRRYPDYGPPTRSHIWADRGELLEWERATYWEVLVGDALGDNWADLKSGLRQGGMGLNQNGKILGRTEGAQVVKRIWEGVWPIWKKMVAEDSREGRGVAGDRFQTCHVLTRIVYKGAVALGILHEYDLECMVLQELLAQRRWRRGKRGAWYDRLALVLMNHYNASPEEKEQKLREATQVCIDGLLDGDTHLIYRPALSRRLTRLENKLELPSDERHISYAQLLTCETRELVAQRVPENLGQPKIKGRSSSSSIRPTASRGDREDREASLGLDDGDVTSRGGIQQTGKSVWVGKEGEVTVEGWVLEWWEARGYKGFHSEGSILTTLFALLLWPVLYHPLPGAFETPYQTAPLDLGEDTFAPSRADIFEARLAELCSTTRALELLRETDARERPRGTWAVGVNWEYGAQDLEEILECMGGIGIEGVARMLGEEYRHRVSGVPDLIVWDYEKMDVRFVEVKGPGDSLSETQKIWIDVLLSAGIQVEVCRVRTSDSIEVDTKGKKRKSSSDEIKSITAKPVKLIKQSSVKLNNGWNKVKHRARASLDEDEVECIDEEDEGWQKKEETKYESGGEEEEGHWEEEEKRIKLRRRY</sequence>
<comment type="catalytic activity">
    <reaction evidence="1 8">
        <text>Hydrolytically removes 5'-nucleotides successively from the 3'-hydroxy termini of 3'-hydroxy-terminated oligonucleotides.</text>
        <dbReference type="EC" id="3.1.4.1"/>
    </reaction>
</comment>
<comment type="similarity">
    <text evidence="2 8">Belongs to the FAN1 family.</text>
</comment>
<dbReference type="CDD" id="cd22326">
    <property type="entry name" value="FAN1-like"/>
    <property type="match status" value="1"/>
</dbReference>
<name>A0A1Y2ALJ0_9TREE</name>
<dbReference type="InterPro" id="IPR049132">
    <property type="entry name" value="FAN1-like_euk"/>
</dbReference>
<keyword evidence="8" id="KW-0227">DNA damage</keyword>
<feature type="domain" description="VRR-NUC" evidence="10">
    <location>
        <begin position="781"/>
        <end position="896"/>
    </location>
</feature>
<dbReference type="InterPro" id="IPR033315">
    <property type="entry name" value="Fan1-like"/>
</dbReference>
<feature type="compositionally biased region" description="Acidic residues" evidence="9">
    <location>
        <begin position="975"/>
        <end position="984"/>
    </location>
</feature>
<feature type="region of interest" description="Disordered" evidence="9">
    <location>
        <begin position="214"/>
        <end position="245"/>
    </location>
</feature>
<dbReference type="GO" id="GO:0008409">
    <property type="term" value="F:5'-3' exonuclease activity"/>
    <property type="evidence" value="ECO:0007669"/>
    <property type="project" value="TreeGrafter"/>
</dbReference>
<evidence type="ECO:0000256" key="7">
    <source>
        <dbReference type="ARBA" id="ARBA00023211"/>
    </source>
</evidence>
<gene>
    <name evidence="11" type="ORF">BCR39DRAFT_583419</name>
</gene>
<evidence type="ECO:0000256" key="9">
    <source>
        <dbReference type="SAM" id="MobiDB-lite"/>
    </source>
</evidence>
<dbReference type="PANTHER" id="PTHR15749:SF4">
    <property type="entry name" value="FANCONI-ASSOCIATED NUCLEASE 1"/>
    <property type="match status" value="1"/>
</dbReference>
<dbReference type="GO" id="GO:0070336">
    <property type="term" value="F:flap-structured DNA binding"/>
    <property type="evidence" value="ECO:0007669"/>
    <property type="project" value="TreeGrafter"/>
</dbReference>
<dbReference type="FunFam" id="3.40.1350.10:FF:000013">
    <property type="entry name" value="Fanconi-associated nuclease"/>
    <property type="match status" value="1"/>
</dbReference>
<dbReference type="InterPro" id="IPR049126">
    <property type="entry name" value="FAN1-like_TPR"/>
</dbReference>
<feature type="region of interest" description="Disordered" evidence="9">
    <location>
        <begin position="112"/>
        <end position="176"/>
    </location>
</feature>
<dbReference type="Pfam" id="PF08774">
    <property type="entry name" value="VRR_NUC"/>
    <property type="match status" value="1"/>
</dbReference>
<dbReference type="InParanoid" id="A0A1Y2ALJ0"/>
<dbReference type="OrthoDB" id="258143at2759"/>
<evidence type="ECO:0000313" key="11">
    <source>
        <dbReference type="EMBL" id="ORY23374.1"/>
    </source>
</evidence>
<evidence type="ECO:0000256" key="5">
    <source>
        <dbReference type="ARBA" id="ARBA00022801"/>
    </source>
</evidence>
<organism evidence="11 12">
    <name type="scientific">Naematelia encephala</name>
    <dbReference type="NCBI Taxonomy" id="71784"/>
    <lineage>
        <taxon>Eukaryota</taxon>
        <taxon>Fungi</taxon>
        <taxon>Dikarya</taxon>
        <taxon>Basidiomycota</taxon>
        <taxon>Agaricomycotina</taxon>
        <taxon>Tremellomycetes</taxon>
        <taxon>Tremellales</taxon>
        <taxon>Naemateliaceae</taxon>
        <taxon>Naematelia</taxon>
    </lineage>
</organism>
<dbReference type="GO" id="GO:0017108">
    <property type="term" value="F:5'-flap endonuclease activity"/>
    <property type="evidence" value="ECO:0007669"/>
    <property type="project" value="TreeGrafter"/>
</dbReference>
<dbReference type="PANTHER" id="PTHR15749">
    <property type="entry name" value="FANCONI-ASSOCIATED NUCLEASE 1"/>
    <property type="match status" value="1"/>
</dbReference>
<dbReference type="STRING" id="71784.A0A1Y2ALJ0"/>
<evidence type="ECO:0000256" key="3">
    <source>
        <dbReference type="ARBA" id="ARBA00022722"/>
    </source>
</evidence>
<dbReference type="Proteomes" id="UP000193986">
    <property type="component" value="Unassembled WGS sequence"/>
</dbReference>
<dbReference type="GO" id="GO:0005634">
    <property type="term" value="C:nucleus"/>
    <property type="evidence" value="ECO:0007669"/>
    <property type="project" value="UniProtKB-SubCell"/>
</dbReference>